<evidence type="ECO:0000313" key="4">
    <source>
        <dbReference type="Proteomes" id="UP001212602"/>
    </source>
</evidence>
<dbReference type="AlphaFoldDB" id="A0AAE3N7I5"/>
<dbReference type="Proteomes" id="UP001212602">
    <property type="component" value="Unassembled WGS sequence"/>
</dbReference>
<feature type="compositionally biased region" description="Basic and acidic residues" evidence="1">
    <location>
        <begin position="91"/>
        <end position="110"/>
    </location>
</feature>
<proteinExistence type="predicted"/>
<evidence type="ECO:0000256" key="1">
    <source>
        <dbReference type="SAM" id="MobiDB-lite"/>
    </source>
</evidence>
<feature type="chain" id="PRO_5042097475" evidence="2">
    <location>
        <begin position="26"/>
        <end position="173"/>
    </location>
</feature>
<evidence type="ECO:0000313" key="3">
    <source>
        <dbReference type="EMBL" id="MDA7416566.1"/>
    </source>
</evidence>
<keyword evidence="2" id="KW-0732">Signal</keyword>
<accession>A0AAE3N7I5</accession>
<keyword evidence="4" id="KW-1185">Reference proteome</keyword>
<feature type="compositionally biased region" description="Low complexity" evidence="1">
    <location>
        <begin position="67"/>
        <end position="89"/>
    </location>
</feature>
<feature type="signal peptide" evidence="2">
    <location>
        <begin position="1"/>
        <end position="25"/>
    </location>
</feature>
<feature type="region of interest" description="Disordered" evidence="1">
    <location>
        <begin position="67"/>
        <end position="139"/>
    </location>
</feature>
<comment type="caution">
    <text evidence="3">The sequence shown here is derived from an EMBL/GenBank/DDBJ whole genome shotgun (WGS) entry which is preliminary data.</text>
</comment>
<reference evidence="3" key="1">
    <citation type="submission" date="2023-01" db="EMBL/GenBank/DDBJ databases">
        <title>Xenophilus mangrovi sp. nov., isolated from soil of Mangrove nature reserve.</title>
        <authorList>
            <person name="Xu S."/>
            <person name="Liu Z."/>
            <person name="Xu Y."/>
        </authorList>
    </citation>
    <scope>NUCLEOTIDE SEQUENCE</scope>
    <source>
        <strain evidence="3">YW8</strain>
    </source>
</reference>
<sequence>MKILTFSALAAAVSASMLAGMPAQAQERVWRCGNEYTNNAADAQRRNCKLMEGGNVTVVQGASAAARSAASASASGGSGAARAPAGSPRVESAEQRQRDSDARAVLEAELQKAQARQAELQREYNNGEPEKQGGEAKNYQKYLDRVADMKAQIARNESDIAGLQREISRLPQR</sequence>
<name>A0AAE3N7I5_9BURK</name>
<dbReference type="RefSeq" id="WP_271427809.1">
    <property type="nucleotide sequence ID" value="NZ_JAQIPB010000003.1"/>
</dbReference>
<evidence type="ECO:0000256" key="2">
    <source>
        <dbReference type="SAM" id="SignalP"/>
    </source>
</evidence>
<dbReference type="EMBL" id="JAQIPB010000003">
    <property type="protein sequence ID" value="MDA7416566.1"/>
    <property type="molecule type" value="Genomic_DNA"/>
</dbReference>
<protein>
    <submittedName>
        <fullName evidence="3">Uncharacterized protein</fullName>
    </submittedName>
</protein>
<gene>
    <name evidence="3" type="ORF">PGB34_09310</name>
</gene>
<organism evidence="3 4">
    <name type="scientific">Xenophilus arseniciresistens</name>
    <dbReference type="NCBI Taxonomy" id="1283306"/>
    <lineage>
        <taxon>Bacteria</taxon>
        <taxon>Pseudomonadati</taxon>
        <taxon>Pseudomonadota</taxon>
        <taxon>Betaproteobacteria</taxon>
        <taxon>Burkholderiales</taxon>
        <taxon>Comamonadaceae</taxon>
        <taxon>Xenophilus</taxon>
    </lineage>
</organism>